<proteinExistence type="predicted"/>
<gene>
    <name evidence="1" type="ORF">CVT25_006095</name>
</gene>
<protein>
    <submittedName>
        <fullName evidence="1">Uncharacterized protein</fullName>
    </submittedName>
</protein>
<comment type="caution">
    <text evidence="1">The sequence shown here is derived from an EMBL/GenBank/DDBJ whole genome shotgun (WGS) entry which is preliminary data.</text>
</comment>
<organism evidence="1 2">
    <name type="scientific">Psilocybe cyanescens</name>
    <dbReference type="NCBI Taxonomy" id="93625"/>
    <lineage>
        <taxon>Eukaryota</taxon>
        <taxon>Fungi</taxon>
        <taxon>Dikarya</taxon>
        <taxon>Basidiomycota</taxon>
        <taxon>Agaricomycotina</taxon>
        <taxon>Agaricomycetes</taxon>
        <taxon>Agaricomycetidae</taxon>
        <taxon>Agaricales</taxon>
        <taxon>Agaricineae</taxon>
        <taxon>Strophariaceae</taxon>
        <taxon>Psilocybe</taxon>
    </lineage>
</organism>
<dbReference type="EMBL" id="NHYD01003917">
    <property type="protein sequence ID" value="PPQ70014.1"/>
    <property type="molecule type" value="Genomic_DNA"/>
</dbReference>
<keyword evidence="2" id="KW-1185">Reference proteome</keyword>
<evidence type="ECO:0000313" key="2">
    <source>
        <dbReference type="Proteomes" id="UP000283269"/>
    </source>
</evidence>
<dbReference type="Proteomes" id="UP000283269">
    <property type="component" value="Unassembled WGS sequence"/>
</dbReference>
<evidence type="ECO:0000313" key="1">
    <source>
        <dbReference type="EMBL" id="PPQ70014.1"/>
    </source>
</evidence>
<reference evidence="1 2" key="1">
    <citation type="journal article" date="2018" name="Evol. Lett.">
        <title>Horizontal gene cluster transfer increased hallucinogenic mushroom diversity.</title>
        <authorList>
            <person name="Reynolds H.T."/>
            <person name="Vijayakumar V."/>
            <person name="Gluck-Thaler E."/>
            <person name="Korotkin H.B."/>
            <person name="Matheny P.B."/>
            <person name="Slot J.C."/>
        </authorList>
    </citation>
    <scope>NUCLEOTIDE SEQUENCE [LARGE SCALE GENOMIC DNA]</scope>
    <source>
        <strain evidence="1 2">2631</strain>
    </source>
</reference>
<accession>A0A409VUS8</accession>
<dbReference type="InParanoid" id="A0A409VUS8"/>
<name>A0A409VUS8_PSICY</name>
<dbReference type="AlphaFoldDB" id="A0A409VUS8"/>
<sequence length="35" mass="3630">MAASADTNEGSNTGSHVMLVGIILQLHESSLGQFN</sequence>